<evidence type="ECO:0000313" key="1">
    <source>
        <dbReference type="EMBL" id="MRN56453.1"/>
    </source>
</evidence>
<dbReference type="EMBL" id="WJXB01000014">
    <property type="protein sequence ID" value="MRN56453.1"/>
    <property type="molecule type" value="Genomic_DNA"/>
</dbReference>
<dbReference type="Proteomes" id="UP000463051">
    <property type="component" value="Unassembled WGS sequence"/>
</dbReference>
<proteinExistence type="predicted"/>
<reference evidence="1 2" key="1">
    <citation type="submission" date="2019-11" db="EMBL/GenBank/DDBJ databases">
        <title>Paenibacillus monticola sp. nov., a novel PGPR strain isolated from mountain sample in China.</title>
        <authorList>
            <person name="Zhao Q."/>
            <person name="Li H.-P."/>
            <person name="Zhang J.-L."/>
        </authorList>
    </citation>
    <scope>NUCLEOTIDE SEQUENCE [LARGE SCALE GENOMIC DNA]</scope>
    <source>
        <strain evidence="1 2">LC-T2</strain>
    </source>
</reference>
<protein>
    <recommendedName>
        <fullName evidence="3">SCP2 domain-containing protein</fullName>
    </recommendedName>
</protein>
<evidence type="ECO:0008006" key="3">
    <source>
        <dbReference type="Google" id="ProtNLM"/>
    </source>
</evidence>
<accession>A0A7X2L4L6</accession>
<dbReference type="RefSeq" id="WP_154121963.1">
    <property type="nucleotide sequence ID" value="NZ_WJXB01000014.1"/>
</dbReference>
<keyword evidence="2" id="KW-1185">Reference proteome</keyword>
<dbReference type="AlphaFoldDB" id="A0A7X2L4L6"/>
<sequence>MSVSYTKAAINLYAVLRNLEELCRLDPQSMFLIRGKQLSIQFVIQGGPSAYLLFAEGTCKMSETAGVRPIKLYFRSTEHFNRMIDGKATPIPLQGFTRLSFLTKEFTALTKRLEYYLKPSDERLMEPEYFDIHTQLLLNTAAFAVACIGNYDTVGQKIAQRIPDGVISISIQESGQQVFLLCKNGVLKAMTSTSLTPRAYMIFDTIQAANDVLSEKVNVHELIVKENLLLKGMLPMIQHMNDILAKVPAFV</sequence>
<name>A0A7X2L4L6_9BACL</name>
<comment type="caution">
    <text evidence="1">The sequence shown here is derived from an EMBL/GenBank/DDBJ whole genome shotgun (WGS) entry which is preliminary data.</text>
</comment>
<gene>
    <name evidence="1" type="ORF">GJB61_26180</name>
</gene>
<evidence type="ECO:0000313" key="2">
    <source>
        <dbReference type="Proteomes" id="UP000463051"/>
    </source>
</evidence>
<organism evidence="1 2">
    <name type="scientific">Paenibacillus monticola</name>
    <dbReference type="NCBI Taxonomy" id="2666075"/>
    <lineage>
        <taxon>Bacteria</taxon>
        <taxon>Bacillati</taxon>
        <taxon>Bacillota</taxon>
        <taxon>Bacilli</taxon>
        <taxon>Bacillales</taxon>
        <taxon>Paenibacillaceae</taxon>
        <taxon>Paenibacillus</taxon>
    </lineage>
</organism>